<dbReference type="GO" id="GO:0016787">
    <property type="term" value="F:hydrolase activity"/>
    <property type="evidence" value="ECO:0007669"/>
    <property type="project" value="UniProtKB-KW"/>
</dbReference>
<dbReference type="EMBL" id="FQVC01000003">
    <property type="protein sequence ID" value="SHE90207.1"/>
    <property type="molecule type" value="Genomic_DNA"/>
</dbReference>
<evidence type="ECO:0000313" key="2">
    <source>
        <dbReference type="Proteomes" id="UP000184533"/>
    </source>
</evidence>
<reference evidence="1 2" key="1">
    <citation type="submission" date="2016-11" db="EMBL/GenBank/DDBJ databases">
        <authorList>
            <person name="Jaros S."/>
            <person name="Januszkiewicz K."/>
            <person name="Wedrychowicz H."/>
        </authorList>
    </citation>
    <scope>NUCLEOTIDE SEQUENCE [LARGE SCALE GENOMIC DNA]</scope>
    <source>
        <strain evidence="1 2">DSM 17137</strain>
    </source>
</reference>
<protein>
    <submittedName>
        <fullName evidence="1">Dienelactone hydrolase</fullName>
    </submittedName>
</protein>
<sequence length="389" mass="42801">MTTHKLTFEWKHISFSANQNFTETYGFSGSQGRTNLEGILIAPEGVVSRTLLIFMHPASTLQLLPLPRALAEMGHHVLCAGSRYQRNDTALIMENVVLDLGAYIRAARHEWGYDRVVLCGWSGGGSLTMLYQSQAERPSITQTPAGDPVDLIGAELIPADAVLSLAAHASRATLLTEWLDPSVHDENNPDDCDPALNIYRPGYERAAAPFAPEFIAAYRAAQKARMQRITNRVADTLDRLREANGKELERVFVTHRTMADLRFLDPSIDPNSRKSGWSYLGHPETVNSGPVGLGRLSTLRSWLSQWSPEHTNANSLVTAGAVSVPFLAIECGADDAVPQPHTTAIFNAVASKDKTFRCVDGANHYFVNQPSQLGEAAKIVSQWLHDRNF</sequence>
<organism evidence="1 2">
    <name type="scientific">Devosia limi DSM 17137</name>
    <dbReference type="NCBI Taxonomy" id="1121477"/>
    <lineage>
        <taxon>Bacteria</taxon>
        <taxon>Pseudomonadati</taxon>
        <taxon>Pseudomonadota</taxon>
        <taxon>Alphaproteobacteria</taxon>
        <taxon>Hyphomicrobiales</taxon>
        <taxon>Devosiaceae</taxon>
        <taxon>Devosia</taxon>
    </lineage>
</organism>
<proteinExistence type="predicted"/>
<accession>A0A1M4X9N5</accession>
<dbReference type="RefSeq" id="WP_052950351.1">
    <property type="nucleotide sequence ID" value="NZ_FQVC01000003.1"/>
</dbReference>
<name>A0A1M4X9N5_9HYPH</name>
<gene>
    <name evidence="1" type="ORF">SAMN02745223_01379</name>
</gene>
<dbReference type="Proteomes" id="UP000184533">
    <property type="component" value="Unassembled WGS sequence"/>
</dbReference>
<dbReference type="InterPro" id="IPR029058">
    <property type="entry name" value="AB_hydrolase_fold"/>
</dbReference>
<dbReference type="Gene3D" id="3.40.50.1820">
    <property type="entry name" value="alpha/beta hydrolase"/>
    <property type="match status" value="2"/>
</dbReference>
<evidence type="ECO:0000313" key="1">
    <source>
        <dbReference type="EMBL" id="SHE90207.1"/>
    </source>
</evidence>
<dbReference type="AlphaFoldDB" id="A0A1M4X9N5"/>
<keyword evidence="1" id="KW-0378">Hydrolase</keyword>
<dbReference type="SUPFAM" id="SSF53474">
    <property type="entry name" value="alpha/beta-Hydrolases"/>
    <property type="match status" value="1"/>
</dbReference>